<evidence type="ECO:0000313" key="2">
    <source>
        <dbReference type="EMBL" id="RKP30522.1"/>
    </source>
</evidence>
<accession>A0A4P9ZDQ4</accession>
<proteinExistence type="predicted"/>
<dbReference type="SUPFAM" id="SSF47459">
    <property type="entry name" value="HLH, helix-loop-helix DNA-binding domain"/>
    <property type="match status" value="1"/>
</dbReference>
<dbReference type="Proteomes" id="UP000268321">
    <property type="component" value="Unassembled WGS sequence"/>
</dbReference>
<protein>
    <recommendedName>
        <fullName evidence="1">BHLH domain-containing protein</fullName>
    </recommendedName>
</protein>
<dbReference type="SMART" id="SM00353">
    <property type="entry name" value="HLH"/>
    <property type="match status" value="1"/>
</dbReference>
<evidence type="ECO:0000259" key="1">
    <source>
        <dbReference type="PROSITE" id="PS50888"/>
    </source>
</evidence>
<feature type="domain" description="BHLH" evidence="1">
    <location>
        <begin position="418"/>
        <end position="472"/>
    </location>
</feature>
<dbReference type="GO" id="GO:0046983">
    <property type="term" value="F:protein dimerization activity"/>
    <property type="evidence" value="ECO:0007669"/>
    <property type="project" value="InterPro"/>
</dbReference>
<gene>
    <name evidence="2" type="ORF">METBISCDRAFT_27340</name>
</gene>
<sequence>MSSNAYPVPSPQTDHIPKLEGENAQIDIEVETGHLKSIHLGFNQHPVGLTTSPNQNIFLDDQLLLQSIDGGLYHRRPSPGTNDTDKTPEHLQGDFNLDGMDLIMSGGLGKESLAFPPLNFPQNTPALVPDKTANLMRSAAPGAVLWPILPGQNQKSYNKEHLYHKQRQQRQQAQQGKPKHILSDAVFTPLKSPAGTPLEMAQSMVQLREFEPLTSPALKAQPLLHMLALVFATGFSSILPSERVRTLSTLGTDDYTLGSSAKRKTPHLTPNLAAHNTQSAHGGIKAKLPMPKVAQSYEKLPETVERLGAQAQSTETTPMPPHGKCVAIDSSGASSAGPGPMMGFTMNRLAEQQSGAYDAVPPVVYAKPHLELSRSSSQRSVDYAGWSYVSSLSETSPLLEAQQDTIEYGVPHSGKMPTKKTSHKLAEKGRRNRMNQAIQELAQLIPPSLHERALIPSKATTVELASKYISMLLKEIEELRRKQSEA</sequence>
<dbReference type="EMBL" id="ML004457">
    <property type="protein sequence ID" value="RKP30522.1"/>
    <property type="molecule type" value="Genomic_DNA"/>
</dbReference>
<dbReference type="InterPro" id="IPR036638">
    <property type="entry name" value="HLH_DNA-bd_sf"/>
</dbReference>
<dbReference type="Gene3D" id="4.10.280.10">
    <property type="entry name" value="Helix-loop-helix DNA-binding domain"/>
    <property type="match status" value="1"/>
</dbReference>
<dbReference type="Pfam" id="PF00010">
    <property type="entry name" value="HLH"/>
    <property type="match status" value="1"/>
</dbReference>
<reference evidence="3" key="1">
    <citation type="journal article" date="2018" name="Nat. Microbiol.">
        <title>Leveraging single-cell genomics to expand the fungal tree of life.</title>
        <authorList>
            <person name="Ahrendt S.R."/>
            <person name="Quandt C.A."/>
            <person name="Ciobanu D."/>
            <person name="Clum A."/>
            <person name="Salamov A."/>
            <person name="Andreopoulos B."/>
            <person name="Cheng J.F."/>
            <person name="Woyke T."/>
            <person name="Pelin A."/>
            <person name="Henrissat B."/>
            <person name="Reynolds N.K."/>
            <person name="Benny G.L."/>
            <person name="Smith M.E."/>
            <person name="James T.Y."/>
            <person name="Grigoriev I.V."/>
        </authorList>
    </citation>
    <scope>NUCLEOTIDE SEQUENCE [LARGE SCALE GENOMIC DNA]</scope>
    <source>
        <strain evidence="3">Baker2002</strain>
    </source>
</reference>
<dbReference type="AlphaFoldDB" id="A0A4P9ZDQ4"/>
<name>A0A4P9ZDQ4_9ASCO</name>
<keyword evidence="3" id="KW-1185">Reference proteome</keyword>
<dbReference type="PROSITE" id="PS50888">
    <property type="entry name" value="BHLH"/>
    <property type="match status" value="1"/>
</dbReference>
<organism evidence="2 3">
    <name type="scientific">Metschnikowia bicuspidata</name>
    <dbReference type="NCBI Taxonomy" id="27322"/>
    <lineage>
        <taxon>Eukaryota</taxon>
        <taxon>Fungi</taxon>
        <taxon>Dikarya</taxon>
        <taxon>Ascomycota</taxon>
        <taxon>Saccharomycotina</taxon>
        <taxon>Pichiomycetes</taxon>
        <taxon>Metschnikowiaceae</taxon>
        <taxon>Metschnikowia</taxon>
    </lineage>
</organism>
<dbReference type="OrthoDB" id="5344169at2759"/>
<dbReference type="InterPro" id="IPR011598">
    <property type="entry name" value="bHLH_dom"/>
</dbReference>
<evidence type="ECO:0000313" key="3">
    <source>
        <dbReference type="Proteomes" id="UP000268321"/>
    </source>
</evidence>